<protein>
    <submittedName>
        <fullName evidence="2">Anti-anti-sigma regulatory factor</fullName>
    </submittedName>
</protein>
<comment type="caution">
    <text evidence="2">The sequence shown here is derived from an EMBL/GenBank/DDBJ whole genome shotgun (WGS) entry which is preliminary data.</text>
</comment>
<proteinExistence type="predicted"/>
<dbReference type="Gene3D" id="3.30.750.24">
    <property type="entry name" value="STAS domain"/>
    <property type="match status" value="1"/>
</dbReference>
<dbReference type="PROSITE" id="PS50801">
    <property type="entry name" value="STAS"/>
    <property type="match status" value="1"/>
</dbReference>
<evidence type="ECO:0000313" key="2">
    <source>
        <dbReference type="EMBL" id="MBM7634192.1"/>
    </source>
</evidence>
<dbReference type="Proteomes" id="UP000741863">
    <property type="component" value="Unassembled WGS sequence"/>
</dbReference>
<gene>
    <name evidence="2" type="ORF">JOD17_003294</name>
</gene>
<dbReference type="PANTHER" id="PTHR33745:SF8">
    <property type="entry name" value="BLUE-LIGHT PHOTORECEPTOR"/>
    <property type="match status" value="1"/>
</dbReference>
<evidence type="ECO:0000259" key="1">
    <source>
        <dbReference type="PROSITE" id="PS50801"/>
    </source>
</evidence>
<organism evidence="2 3">
    <name type="scientific">Geomicrobium sediminis</name>
    <dbReference type="NCBI Taxonomy" id="1347788"/>
    <lineage>
        <taxon>Bacteria</taxon>
        <taxon>Bacillati</taxon>
        <taxon>Bacillota</taxon>
        <taxon>Bacilli</taxon>
        <taxon>Bacillales</taxon>
        <taxon>Geomicrobium</taxon>
    </lineage>
</organism>
<dbReference type="InterPro" id="IPR051932">
    <property type="entry name" value="Bact_StressResp_Reg"/>
</dbReference>
<sequence>MTEIFDQVIANSTEYHNSQHKLRLLKLEEELLELSAPIVPIKEHIFVLPIVGVMSDERATHILNQVVPEIANKNAEVLIIDFSGIHLLDTYAASRIFTITETLNLLGIRTIITGVRPEMAQTTVQLGVKLIHLEVYRDVKTALEKLN</sequence>
<dbReference type="InterPro" id="IPR036513">
    <property type="entry name" value="STAS_dom_sf"/>
</dbReference>
<reference evidence="2 3" key="1">
    <citation type="submission" date="2021-01" db="EMBL/GenBank/DDBJ databases">
        <title>Genomic Encyclopedia of Type Strains, Phase IV (KMG-IV): sequencing the most valuable type-strain genomes for metagenomic binning, comparative biology and taxonomic classification.</title>
        <authorList>
            <person name="Goeker M."/>
        </authorList>
    </citation>
    <scope>NUCLEOTIDE SEQUENCE [LARGE SCALE GENOMIC DNA]</scope>
    <source>
        <strain evidence="2 3">DSM 25540</strain>
    </source>
</reference>
<dbReference type="InterPro" id="IPR002645">
    <property type="entry name" value="STAS_dom"/>
</dbReference>
<keyword evidence="3" id="KW-1185">Reference proteome</keyword>
<dbReference type="EMBL" id="JAFBEC010000010">
    <property type="protein sequence ID" value="MBM7634192.1"/>
    <property type="molecule type" value="Genomic_DNA"/>
</dbReference>
<evidence type="ECO:0000313" key="3">
    <source>
        <dbReference type="Proteomes" id="UP000741863"/>
    </source>
</evidence>
<feature type="domain" description="STAS" evidence="1">
    <location>
        <begin position="35"/>
        <end position="146"/>
    </location>
</feature>
<accession>A0ABS2PFI9</accession>
<dbReference type="RefSeq" id="WP_204698972.1">
    <property type="nucleotide sequence ID" value="NZ_JAFBEC010000010.1"/>
</dbReference>
<dbReference type="Pfam" id="PF01740">
    <property type="entry name" value="STAS"/>
    <property type="match status" value="1"/>
</dbReference>
<name>A0ABS2PFI9_9BACL</name>
<dbReference type="SUPFAM" id="SSF52091">
    <property type="entry name" value="SpoIIaa-like"/>
    <property type="match status" value="1"/>
</dbReference>
<dbReference type="PANTHER" id="PTHR33745">
    <property type="entry name" value="RSBT ANTAGONIST PROTEIN RSBS-RELATED"/>
    <property type="match status" value="1"/>
</dbReference>
<dbReference type="CDD" id="cd07041">
    <property type="entry name" value="STAS_RsbR_RsbS_like"/>
    <property type="match status" value="1"/>
</dbReference>